<dbReference type="InParanoid" id="A0A5J5F694"/>
<gene>
    <name evidence="2" type="ORF">FN846DRAFT_897552</name>
</gene>
<evidence type="ECO:0000313" key="2">
    <source>
        <dbReference type="EMBL" id="KAA8912215.1"/>
    </source>
</evidence>
<dbReference type="PRINTS" id="PR00081">
    <property type="entry name" value="GDHRDH"/>
</dbReference>
<dbReference type="InterPro" id="IPR036291">
    <property type="entry name" value="NAD(P)-bd_dom_sf"/>
</dbReference>
<dbReference type="OrthoDB" id="1669814at2759"/>
<dbReference type="GO" id="GO:0016616">
    <property type="term" value="F:oxidoreductase activity, acting on the CH-OH group of donors, NAD or NADP as acceptor"/>
    <property type="evidence" value="ECO:0007669"/>
    <property type="project" value="TreeGrafter"/>
</dbReference>
<comment type="caution">
    <text evidence="2">The sequence shown here is derived from an EMBL/GenBank/DDBJ whole genome shotgun (WGS) entry which is preliminary data.</text>
</comment>
<comment type="similarity">
    <text evidence="1">Belongs to the short-chain dehydrogenases/reductases (SDR) family.</text>
</comment>
<dbReference type="Proteomes" id="UP000326924">
    <property type="component" value="Unassembled WGS sequence"/>
</dbReference>
<accession>A0A5J5F694</accession>
<dbReference type="Pfam" id="PF13561">
    <property type="entry name" value="adh_short_C2"/>
    <property type="match status" value="1"/>
</dbReference>
<dbReference type="PANTHER" id="PTHR42760">
    <property type="entry name" value="SHORT-CHAIN DEHYDROGENASES/REDUCTASES FAMILY MEMBER"/>
    <property type="match status" value="1"/>
</dbReference>
<dbReference type="EMBL" id="VXIS01000026">
    <property type="protein sequence ID" value="KAA8912215.1"/>
    <property type="molecule type" value="Genomic_DNA"/>
</dbReference>
<reference evidence="2 3" key="1">
    <citation type="submission" date="2019-09" db="EMBL/GenBank/DDBJ databases">
        <title>Draft genome of the ectomycorrhizal ascomycete Sphaerosporella brunnea.</title>
        <authorList>
            <consortium name="DOE Joint Genome Institute"/>
            <person name="Benucci G.M."/>
            <person name="Marozzi G."/>
            <person name="Antonielli L."/>
            <person name="Sanchez S."/>
            <person name="Marco P."/>
            <person name="Wang X."/>
            <person name="Falini L.B."/>
            <person name="Barry K."/>
            <person name="Haridas S."/>
            <person name="Lipzen A."/>
            <person name="Labutti K."/>
            <person name="Grigoriev I.V."/>
            <person name="Murat C."/>
            <person name="Martin F."/>
            <person name="Albertini E."/>
            <person name="Donnini D."/>
            <person name="Bonito G."/>
        </authorList>
    </citation>
    <scope>NUCLEOTIDE SEQUENCE [LARGE SCALE GENOMIC DNA]</scope>
    <source>
        <strain evidence="2 3">Sb_GMNB300</strain>
    </source>
</reference>
<evidence type="ECO:0000313" key="3">
    <source>
        <dbReference type="Proteomes" id="UP000326924"/>
    </source>
</evidence>
<keyword evidence="3" id="KW-1185">Reference proteome</keyword>
<sequence>MPSFQSAGQRTEAFPTLKKFTLDGKTAVVTGGPCELGNDIAEALCDVHLNALVIFDVLQEHGDESAARLSASKSPRVVVAANASAPSSNLAAKVYDVAMIRRLLDINLTGVFVWAQAVRAAMFATRTGGAIVFIASMSGHIAHHGTPVNSISPGYMDTALNRVPALDAQKVLWKVRTPLGRLGAVDELNGLAVFLASDASSYMTGSDIIIDGGYTVW</sequence>
<dbReference type="SUPFAM" id="SSF51735">
    <property type="entry name" value="NAD(P)-binding Rossmann-fold domains"/>
    <property type="match status" value="1"/>
</dbReference>
<name>A0A5J5F694_9PEZI</name>
<dbReference type="InterPro" id="IPR002347">
    <property type="entry name" value="SDR_fam"/>
</dbReference>
<dbReference type="Gene3D" id="3.40.50.720">
    <property type="entry name" value="NAD(P)-binding Rossmann-like Domain"/>
    <property type="match status" value="2"/>
</dbReference>
<evidence type="ECO:0000256" key="1">
    <source>
        <dbReference type="ARBA" id="ARBA00006484"/>
    </source>
</evidence>
<proteinExistence type="inferred from homology"/>
<protein>
    <submittedName>
        <fullName evidence="2">Uncharacterized protein</fullName>
    </submittedName>
</protein>
<organism evidence="2 3">
    <name type="scientific">Sphaerosporella brunnea</name>
    <dbReference type="NCBI Taxonomy" id="1250544"/>
    <lineage>
        <taxon>Eukaryota</taxon>
        <taxon>Fungi</taxon>
        <taxon>Dikarya</taxon>
        <taxon>Ascomycota</taxon>
        <taxon>Pezizomycotina</taxon>
        <taxon>Pezizomycetes</taxon>
        <taxon>Pezizales</taxon>
        <taxon>Pyronemataceae</taxon>
        <taxon>Sphaerosporella</taxon>
    </lineage>
</organism>
<dbReference type="AlphaFoldDB" id="A0A5J5F694"/>
<dbReference type="PANTHER" id="PTHR42760:SF103">
    <property type="entry name" value="SHORT-CHAIN DEHYDROGENASE_REDUCTASE SDR"/>
    <property type="match status" value="1"/>
</dbReference>